<dbReference type="InterPro" id="IPR016162">
    <property type="entry name" value="Ald_DH_N"/>
</dbReference>
<evidence type="ECO:0000256" key="2">
    <source>
        <dbReference type="ARBA" id="ARBA00023002"/>
    </source>
</evidence>
<dbReference type="PANTHER" id="PTHR43353:SF5">
    <property type="entry name" value="SUCCINATE-SEMIALDEHYDE DEHYDROGENASE, MITOCHONDRIAL"/>
    <property type="match status" value="1"/>
</dbReference>
<keyword evidence="7" id="KW-1185">Reference proteome</keyword>
<comment type="similarity">
    <text evidence="1 4">Belongs to the aldehyde dehydrogenase family.</text>
</comment>
<evidence type="ECO:0000313" key="6">
    <source>
        <dbReference type="EMBL" id="PWB97174.1"/>
    </source>
</evidence>
<dbReference type="FunFam" id="3.40.309.10:FF:000009">
    <property type="entry name" value="Aldehyde dehydrogenase A"/>
    <property type="match status" value="1"/>
</dbReference>
<evidence type="ECO:0000256" key="4">
    <source>
        <dbReference type="RuleBase" id="RU003345"/>
    </source>
</evidence>
<protein>
    <submittedName>
        <fullName evidence="6">Succinic semialdehyde dehydrogenase</fullName>
    </submittedName>
</protein>
<dbReference type="Gene3D" id="3.40.309.10">
    <property type="entry name" value="Aldehyde Dehydrogenase, Chain A, domain 2"/>
    <property type="match status" value="1"/>
</dbReference>
<dbReference type="Proteomes" id="UP000244978">
    <property type="component" value="Unassembled WGS sequence"/>
</dbReference>
<dbReference type="InterPro" id="IPR029510">
    <property type="entry name" value="Ald_DH_CS_GLU"/>
</dbReference>
<dbReference type="SUPFAM" id="SSF53720">
    <property type="entry name" value="ALDH-like"/>
    <property type="match status" value="1"/>
</dbReference>
<proteinExistence type="inferred from homology"/>
<dbReference type="PANTHER" id="PTHR43353">
    <property type="entry name" value="SUCCINATE-SEMIALDEHYDE DEHYDROGENASE, MITOCHONDRIAL"/>
    <property type="match status" value="1"/>
</dbReference>
<keyword evidence="2 4" id="KW-0560">Oxidoreductase</keyword>
<name>A0A2U1SZV9_9MICO</name>
<dbReference type="PROSITE" id="PS00687">
    <property type="entry name" value="ALDEHYDE_DEHYDR_GLU"/>
    <property type="match status" value="1"/>
</dbReference>
<sequence>MPGALITAEVARDLTRDIRSTRGQTVDVIAPFTGQVLHSLPLSSVPDVVEAASSARLAQIAWQRAGFAHRRRVLIKAHDLLLERRQMLLDAVQSETGKTRGQAFEEVFQAANVTRYYALGAASILRPGARRSGIPVVLTTKVDYRPKGVIGVITPWNFPLSLSIMDVIPALAAGNGVVQKADNQGALSVLASRRAFIDAGVPEELWQVVTGPGSEIGTAVTDVADYVCFTGSTATGRTVAMRAAERLVGASLELGGKNPLIVLDDVDPEKAAADAVYACFASMGQLCVSIERIIVQRGVADDFIAAFVRRVSALSIGPAFDYTTDAGSLTLPSQLETTQRHIADAVAKGATVLTGGAALPHIGPLFFEPTVLADVTPEMECFATETFGPVVSVSIVDTDEEAIVAANDSEYGLNSAIFARSLTRARRIASALDSGSVNINEGYRAAFSAVDAPMGGAKQSGLGRRNGPEGLLRFVESRTVARNTGIMALPRTGAEFAPLAGVMTALLVTLRTIRRR</sequence>
<dbReference type="RefSeq" id="WP_108517326.1">
    <property type="nucleotide sequence ID" value="NZ_CP026951.1"/>
</dbReference>
<evidence type="ECO:0000256" key="3">
    <source>
        <dbReference type="PROSITE-ProRule" id="PRU10007"/>
    </source>
</evidence>
<dbReference type="KEGG" id="salc:C2138_09375"/>
<dbReference type="InterPro" id="IPR016163">
    <property type="entry name" value="Ald_DH_C"/>
</dbReference>
<dbReference type="InterPro" id="IPR050740">
    <property type="entry name" value="Aldehyde_DH_Superfamily"/>
</dbReference>
<accession>A0A2U1SZV9</accession>
<evidence type="ECO:0000313" key="7">
    <source>
        <dbReference type="Proteomes" id="UP000244978"/>
    </source>
</evidence>
<feature type="domain" description="Aldehyde dehydrogenase" evidence="5">
    <location>
        <begin position="22"/>
        <end position="480"/>
    </location>
</feature>
<feature type="active site" evidence="3">
    <location>
        <position position="253"/>
    </location>
</feature>
<dbReference type="InterPro" id="IPR015590">
    <property type="entry name" value="Aldehyde_DH_dom"/>
</dbReference>
<dbReference type="OrthoDB" id="6882680at2"/>
<dbReference type="NCBIfam" id="NF006916">
    <property type="entry name" value="PRK09407.1"/>
    <property type="match status" value="1"/>
</dbReference>
<evidence type="ECO:0000259" key="5">
    <source>
        <dbReference type="Pfam" id="PF00171"/>
    </source>
</evidence>
<evidence type="ECO:0000256" key="1">
    <source>
        <dbReference type="ARBA" id="ARBA00009986"/>
    </source>
</evidence>
<dbReference type="GO" id="GO:0009450">
    <property type="term" value="P:gamma-aminobutyric acid catabolic process"/>
    <property type="evidence" value="ECO:0007669"/>
    <property type="project" value="TreeGrafter"/>
</dbReference>
<dbReference type="EMBL" id="QEEX01000001">
    <property type="protein sequence ID" value="PWB97174.1"/>
    <property type="molecule type" value="Genomic_DNA"/>
</dbReference>
<dbReference type="Pfam" id="PF00171">
    <property type="entry name" value="Aldedh"/>
    <property type="match status" value="1"/>
</dbReference>
<comment type="caution">
    <text evidence="6">The sequence shown here is derived from an EMBL/GenBank/DDBJ whole genome shotgun (WGS) entry which is preliminary data.</text>
</comment>
<reference evidence="7" key="1">
    <citation type="submission" date="2018-04" db="EMBL/GenBank/DDBJ databases">
        <authorList>
            <person name="Liu S."/>
            <person name="Wang Z."/>
            <person name="Li J."/>
        </authorList>
    </citation>
    <scope>NUCLEOTIDE SEQUENCE [LARGE SCALE GENOMIC DNA]</scope>
    <source>
        <strain evidence="7">S1194</strain>
    </source>
</reference>
<dbReference type="AlphaFoldDB" id="A0A2U1SZV9"/>
<dbReference type="GO" id="GO:0004777">
    <property type="term" value="F:succinate-semialdehyde dehydrogenase (NAD+) activity"/>
    <property type="evidence" value="ECO:0007669"/>
    <property type="project" value="TreeGrafter"/>
</dbReference>
<dbReference type="Gene3D" id="3.40.605.10">
    <property type="entry name" value="Aldehyde Dehydrogenase, Chain A, domain 1"/>
    <property type="match status" value="1"/>
</dbReference>
<gene>
    <name evidence="6" type="primary">gabD2</name>
    <name evidence="6" type="ORF">DF220_04490</name>
</gene>
<organism evidence="6 7">
    <name type="scientific">Homoserinimonas hongtaonis</name>
    <dbReference type="NCBI Taxonomy" id="2079791"/>
    <lineage>
        <taxon>Bacteria</taxon>
        <taxon>Bacillati</taxon>
        <taxon>Actinomycetota</taxon>
        <taxon>Actinomycetes</taxon>
        <taxon>Micrococcales</taxon>
        <taxon>Microbacteriaceae</taxon>
        <taxon>Homoserinimonas</taxon>
    </lineage>
</organism>
<dbReference type="InterPro" id="IPR016161">
    <property type="entry name" value="Ald_DH/histidinol_DH"/>
</dbReference>